<dbReference type="Gene3D" id="1.20.58.1000">
    <property type="entry name" value="Metal-sensitive repressor, helix protomer"/>
    <property type="match status" value="1"/>
</dbReference>
<dbReference type="EMBL" id="JAUSUK010000002">
    <property type="protein sequence ID" value="MDQ0325969.1"/>
    <property type="molecule type" value="Genomic_DNA"/>
</dbReference>
<dbReference type="GO" id="GO:0003677">
    <property type="term" value="F:DNA binding"/>
    <property type="evidence" value="ECO:0007669"/>
    <property type="project" value="UniProtKB-KW"/>
</dbReference>
<keyword evidence="3" id="KW-1185">Reference proteome</keyword>
<evidence type="ECO:0000256" key="1">
    <source>
        <dbReference type="ARBA" id="ARBA00005260"/>
    </source>
</evidence>
<dbReference type="PANTHER" id="PTHR33677">
    <property type="entry name" value="TRANSCRIPTIONAL REPRESSOR FRMR-RELATED"/>
    <property type="match status" value="1"/>
</dbReference>
<dbReference type="InterPro" id="IPR038390">
    <property type="entry name" value="Metal_Tscrpt_repr_sf"/>
</dbReference>
<name>A0ABU0C638_9BRAD</name>
<evidence type="ECO:0000313" key="2">
    <source>
        <dbReference type="EMBL" id="MDQ0325969.1"/>
    </source>
</evidence>
<accession>A0ABU0C638</accession>
<keyword evidence="2" id="KW-0238">DNA-binding</keyword>
<protein>
    <submittedName>
        <fullName evidence="2">DNA-binding FrmR family transcriptional regulator</fullName>
    </submittedName>
</protein>
<dbReference type="InterPro" id="IPR003735">
    <property type="entry name" value="Metal_Tscrpt_repr"/>
</dbReference>
<proteinExistence type="inferred from homology"/>
<gene>
    <name evidence="2" type="ORF">J2R99_001838</name>
</gene>
<comment type="caution">
    <text evidence="2">The sequence shown here is derived from an EMBL/GenBank/DDBJ whole genome shotgun (WGS) entry which is preliminary data.</text>
</comment>
<comment type="similarity">
    <text evidence="1">Belongs to the FrmR/RcnR family.</text>
</comment>
<dbReference type="Pfam" id="PF02583">
    <property type="entry name" value="Trns_repr_metal"/>
    <property type="match status" value="1"/>
</dbReference>
<dbReference type="CDD" id="cd10154">
    <property type="entry name" value="NreA-like_DUF156"/>
    <property type="match status" value="1"/>
</dbReference>
<organism evidence="2 3">
    <name type="scientific">Rhodopseudomonas julia</name>
    <dbReference type="NCBI Taxonomy" id="200617"/>
    <lineage>
        <taxon>Bacteria</taxon>
        <taxon>Pseudomonadati</taxon>
        <taxon>Pseudomonadota</taxon>
        <taxon>Alphaproteobacteria</taxon>
        <taxon>Hyphomicrobiales</taxon>
        <taxon>Nitrobacteraceae</taxon>
        <taxon>Rhodopseudomonas</taxon>
    </lineage>
</organism>
<evidence type="ECO:0000313" key="3">
    <source>
        <dbReference type="Proteomes" id="UP001230253"/>
    </source>
</evidence>
<dbReference type="RefSeq" id="WP_307154208.1">
    <property type="nucleotide sequence ID" value="NZ_JAUSUK010000002.1"/>
</dbReference>
<dbReference type="Proteomes" id="UP001230253">
    <property type="component" value="Unassembled WGS sequence"/>
</dbReference>
<reference evidence="2 3" key="1">
    <citation type="submission" date="2023-07" db="EMBL/GenBank/DDBJ databases">
        <title>Genomic Encyclopedia of Type Strains, Phase IV (KMG-IV): sequencing the most valuable type-strain genomes for metagenomic binning, comparative biology and taxonomic classification.</title>
        <authorList>
            <person name="Goeker M."/>
        </authorList>
    </citation>
    <scope>NUCLEOTIDE SEQUENCE [LARGE SCALE GENOMIC DNA]</scope>
    <source>
        <strain evidence="2 3">DSM 11549</strain>
    </source>
</reference>
<sequence>MKHSSHGDVVKRLKRAEGHLRHTIAMIEEGRPCPDVAQQLHAVSRAIEQAKRLYIHDHIDHCLDGSIEDGADRASLVEEFKEISKYL</sequence>